<evidence type="ECO:0000313" key="2">
    <source>
        <dbReference type="Proteomes" id="UP000297385"/>
    </source>
</evidence>
<dbReference type="Pfam" id="PF20292">
    <property type="entry name" value="MC7"/>
    <property type="match status" value="1"/>
</dbReference>
<protein>
    <submittedName>
        <fullName evidence="1">Uncharacterized protein</fullName>
    </submittedName>
</protein>
<comment type="caution">
    <text evidence="1">The sequence shown here is derived from an EMBL/GenBank/DDBJ whole genome shotgun (WGS) entry which is preliminary data.</text>
</comment>
<name>A0A4Y8MHT6_9BURK</name>
<dbReference type="InterPro" id="IPR046900">
    <property type="entry name" value="ABC-3C_MC7"/>
</dbReference>
<reference evidence="1 2" key="1">
    <citation type="submission" date="2019-03" db="EMBL/GenBank/DDBJ databases">
        <title>Complete Genome Sequence of Paraburkholderia dipogonis ICMP 19430T, a Nitrogen-fixing Symbiont of the South African Invasive Legume Dipogon lignosus in New Zealand.</title>
        <authorList>
            <person name="De Meyer S.E."/>
        </authorList>
    </citation>
    <scope>NUCLEOTIDE SEQUENCE [LARGE SCALE GENOMIC DNA]</scope>
    <source>
        <strain evidence="1 2">ICMP 19430</strain>
    </source>
</reference>
<evidence type="ECO:0000313" key="1">
    <source>
        <dbReference type="EMBL" id="TFE37001.1"/>
    </source>
</evidence>
<gene>
    <name evidence="1" type="ORF">E2553_46150</name>
</gene>
<dbReference type="Proteomes" id="UP000297385">
    <property type="component" value="Unassembled WGS sequence"/>
</dbReference>
<accession>A0A4Y8MHT6</accession>
<proteinExistence type="predicted"/>
<sequence>MLIPTKFTRLEESTIFKMKCILAEKMENESVLDAYFRTQSSFSDASEFLHAMDILFVLDIIDVDGESEVIRYA</sequence>
<dbReference type="EMBL" id="SNVI01000008">
    <property type="protein sequence ID" value="TFE37001.1"/>
    <property type="molecule type" value="Genomic_DNA"/>
</dbReference>
<dbReference type="AlphaFoldDB" id="A0A4Y8MHT6"/>
<organism evidence="1 2">
    <name type="scientific">Paraburkholderia dipogonis</name>
    <dbReference type="NCBI Taxonomy" id="1211383"/>
    <lineage>
        <taxon>Bacteria</taxon>
        <taxon>Pseudomonadati</taxon>
        <taxon>Pseudomonadota</taxon>
        <taxon>Betaproteobacteria</taxon>
        <taxon>Burkholderiales</taxon>
        <taxon>Burkholderiaceae</taxon>
        <taxon>Paraburkholderia</taxon>
    </lineage>
</organism>